<evidence type="ECO:0000259" key="1">
    <source>
        <dbReference type="Pfam" id="PF13614"/>
    </source>
</evidence>
<dbReference type="InterPro" id="IPR050678">
    <property type="entry name" value="DNA_Partitioning_ATPase"/>
</dbReference>
<dbReference type="Proteomes" id="UP000291236">
    <property type="component" value="Plasmid 79K"/>
</dbReference>
<dbReference type="Gene3D" id="3.40.50.300">
    <property type="entry name" value="P-loop containing nucleotide triphosphate hydrolases"/>
    <property type="match status" value="1"/>
</dbReference>
<evidence type="ECO:0000313" key="3">
    <source>
        <dbReference type="Proteomes" id="UP000291236"/>
    </source>
</evidence>
<dbReference type="CDD" id="cd02042">
    <property type="entry name" value="ParAB_family"/>
    <property type="match status" value="1"/>
</dbReference>
<feature type="domain" description="AAA" evidence="1">
    <location>
        <begin position="65"/>
        <end position="237"/>
    </location>
</feature>
<dbReference type="EMBL" id="AP019369">
    <property type="protein sequence ID" value="BBH54612.1"/>
    <property type="molecule type" value="Genomic_DNA"/>
</dbReference>
<geneLocation type="plasmid" evidence="2 3">
    <name>79K</name>
</geneLocation>
<protein>
    <submittedName>
        <fullName evidence="2">Chromosome partitioning protein ParA</fullName>
    </submittedName>
</protein>
<dbReference type="Pfam" id="PF13614">
    <property type="entry name" value="AAA_31"/>
    <property type="match status" value="1"/>
</dbReference>
<dbReference type="AlphaFoldDB" id="A0A4P2W0B6"/>
<dbReference type="OrthoDB" id="69313at2"/>
<dbReference type="KEGG" id="sbf:JCM31447_30860"/>
<name>A0A4P2W0B6_FLUSA</name>
<dbReference type="RefSeq" id="WP_130612958.1">
    <property type="nucleotide sequence ID" value="NZ_AP019369.1"/>
</dbReference>
<dbReference type="PANTHER" id="PTHR13696:SF99">
    <property type="entry name" value="COBYRINIC ACID AC-DIAMIDE SYNTHASE"/>
    <property type="match status" value="1"/>
</dbReference>
<dbReference type="SUPFAM" id="SSF52540">
    <property type="entry name" value="P-loop containing nucleoside triphosphate hydrolases"/>
    <property type="match status" value="1"/>
</dbReference>
<sequence>MLNSDYELSIMDVANLLGVTRQAVSQFFKPKAGALARGNKKNASVPPDVIRSYLEITKGYTYKKQAIAFQIVKGGVGKSSLSKNFAIRASMYGYKVLLIDFDHQLNLTVSMNAFHEDNLVWLDYLRKKTTNIFDLVKPINSHLSIIPSSPKNCLMDKEIILGAANLSNLIADPINQLFSEFDLIVVDCPPALTHLTHAIYLSVDRIIAPVKPDVYSKLGLEQVFNQWEEISSSYKKNPEINILVNMYDPRIKASTSYLQQFYAQYANYMIPNLIRQSSEFVSSMEDQEHLWTKRATQAGEDLDVIVKHILNLYEVSSTNSKKKSDLKEEEAEL</sequence>
<dbReference type="InterPro" id="IPR025669">
    <property type="entry name" value="AAA_dom"/>
</dbReference>
<proteinExistence type="predicted"/>
<reference evidence="2 3" key="1">
    <citation type="submission" date="2018-12" db="EMBL/GenBank/DDBJ databases">
        <title>Rubrispira sanarue gen. nov., sp., nov., a member of the order Silvanigrellales, isolated from a brackish lake in Hamamatsu Japan.</title>
        <authorList>
            <person name="Maejima Y."/>
            <person name="Iino T."/>
            <person name="Muraguchi Y."/>
            <person name="Fukuda K."/>
            <person name="Nojiri H."/>
            <person name="Ohkuma M."/>
            <person name="Moriuchi R."/>
            <person name="Dohra H."/>
            <person name="Kimbara K."/>
            <person name="Shintani M."/>
        </authorList>
    </citation>
    <scope>NUCLEOTIDE SEQUENCE [LARGE SCALE GENOMIC DNA]</scope>
    <source>
        <strain evidence="2 3">RF1110005</strain>
        <plasmid evidence="2 3">79K</plasmid>
    </source>
</reference>
<accession>A0A4P2W0B6</accession>
<gene>
    <name evidence="2" type="ORF">JCM31447_30860</name>
</gene>
<evidence type="ECO:0000313" key="2">
    <source>
        <dbReference type="EMBL" id="BBH54612.1"/>
    </source>
</evidence>
<organism evidence="2 3">
    <name type="scientific">Fluviispira sanaruensis</name>
    <dbReference type="NCBI Taxonomy" id="2493639"/>
    <lineage>
        <taxon>Bacteria</taxon>
        <taxon>Pseudomonadati</taxon>
        <taxon>Bdellovibrionota</taxon>
        <taxon>Oligoflexia</taxon>
        <taxon>Silvanigrellales</taxon>
        <taxon>Silvanigrellaceae</taxon>
        <taxon>Fluviispira</taxon>
    </lineage>
</organism>
<keyword evidence="3" id="KW-1185">Reference proteome</keyword>
<dbReference type="GeneID" id="39493320"/>
<dbReference type="PANTHER" id="PTHR13696">
    <property type="entry name" value="P-LOOP CONTAINING NUCLEOSIDE TRIPHOSPHATE HYDROLASE"/>
    <property type="match status" value="1"/>
</dbReference>
<keyword evidence="2" id="KW-0614">Plasmid</keyword>
<dbReference type="InterPro" id="IPR027417">
    <property type="entry name" value="P-loop_NTPase"/>
</dbReference>